<evidence type="ECO:0000256" key="3">
    <source>
        <dbReference type="ARBA" id="ARBA00022448"/>
    </source>
</evidence>
<evidence type="ECO:0000256" key="9">
    <source>
        <dbReference type="RuleBase" id="RU363100"/>
    </source>
</evidence>
<accession>A0A8H7PJ95</accession>
<evidence type="ECO:0000256" key="6">
    <source>
        <dbReference type="ARBA" id="ARBA00022989"/>
    </source>
</evidence>
<comment type="subcellular location">
    <subcellularLocation>
        <location evidence="1 9">Mitochondrion inner membrane</location>
        <topology evidence="1 9">Multi-pass membrane protein</topology>
    </subcellularLocation>
</comment>
<evidence type="ECO:0000256" key="4">
    <source>
        <dbReference type="ARBA" id="ARBA00022692"/>
    </source>
</evidence>
<comment type="function">
    <text evidence="9">Mediates the uptake of pyruvate into mitochondria.</text>
</comment>
<keyword evidence="11" id="KW-1185">Reference proteome</keyword>
<evidence type="ECO:0000256" key="1">
    <source>
        <dbReference type="ARBA" id="ARBA00004448"/>
    </source>
</evidence>
<evidence type="ECO:0000256" key="8">
    <source>
        <dbReference type="ARBA" id="ARBA00023136"/>
    </source>
</evidence>
<evidence type="ECO:0000256" key="2">
    <source>
        <dbReference type="ARBA" id="ARBA00006416"/>
    </source>
</evidence>
<keyword evidence="3 9" id="KW-0813">Transport</keyword>
<name>A0A8H7PJ95_MORIS</name>
<dbReference type="GO" id="GO:0006850">
    <property type="term" value="P:pyruvate import into mitochondria"/>
    <property type="evidence" value="ECO:0007669"/>
    <property type="project" value="InterPro"/>
</dbReference>
<dbReference type="PANTHER" id="PTHR14154">
    <property type="entry name" value="UPF0041 BRAIN PROTEIN 44-RELATED"/>
    <property type="match status" value="1"/>
</dbReference>
<keyword evidence="4" id="KW-0812">Transmembrane</keyword>
<dbReference type="AlphaFoldDB" id="A0A8H7PJ95"/>
<keyword evidence="6" id="KW-1133">Transmembrane helix</keyword>
<keyword evidence="7 9" id="KW-0496">Mitochondrion</keyword>
<keyword evidence="5 9" id="KW-0999">Mitochondrion inner membrane</keyword>
<dbReference type="GO" id="GO:0005743">
    <property type="term" value="C:mitochondrial inner membrane"/>
    <property type="evidence" value="ECO:0007669"/>
    <property type="project" value="UniProtKB-SubCell"/>
</dbReference>
<keyword evidence="8" id="KW-0472">Membrane</keyword>
<reference evidence="10" key="1">
    <citation type="submission" date="2020-12" db="EMBL/GenBank/DDBJ databases">
        <title>Metabolic potential, ecology and presence of endohyphal bacteria is reflected in genomic diversity of Mucoromycotina.</title>
        <authorList>
            <person name="Muszewska A."/>
            <person name="Okrasinska A."/>
            <person name="Steczkiewicz K."/>
            <person name="Drgas O."/>
            <person name="Orlowska M."/>
            <person name="Perlinska-Lenart U."/>
            <person name="Aleksandrzak-Piekarczyk T."/>
            <person name="Szatraj K."/>
            <person name="Zielenkiewicz U."/>
            <person name="Pilsyk S."/>
            <person name="Malc E."/>
            <person name="Mieczkowski P."/>
            <person name="Kruszewska J.S."/>
            <person name="Biernat P."/>
            <person name="Pawlowska J."/>
        </authorList>
    </citation>
    <scope>NUCLEOTIDE SEQUENCE</scope>
    <source>
        <strain evidence="10">WA0000067209</strain>
    </source>
</reference>
<gene>
    <name evidence="10" type="ORF">INT43_006040</name>
</gene>
<dbReference type="Proteomes" id="UP000654370">
    <property type="component" value="Unassembled WGS sequence"/>
</dbReference>
<dbReference type="InterPro" id="IPR005336">
    <property type="entry name" value="MPC"/>
</dbReference>
<comment type="caution">
    <text evidence="10">The sequence shown here is derived from an EMBL/GenBank/DDBJ whole genome shotgun (WGS) entry which is preliminary data.</text>
</comment>
<comment type="similarity">
    <text evidence="2 9">Belongs to the mitochondrial pyruvate carrier (MPC) (TC 2.A.105) family.</text>
</comment>
<evidence type="ECO:0000313" key="11">
    <source>
        <dbReference type="Proteomes" id="UP000654370"/>
    </source>
</evidence>
<organism evidence="10 11">
    <name type="scientific">Mortierella isabellina</name>
    <name type="common">Filamentous fungus</name>
    <name type="synonym">Umbelopsis isabellina</name>
    <dbReference type="NCBI Taxonomy" id="91625"/>
    <lineage>
        <taxon>Eukaryota</taxon>
        <taxon>Fungi</taxon>
        <taxon>Fungi incertae sedis</taxon>
        <taxon>Mucoromycota</taxon>
        <taxon>Mucoromycotina</taxon>
        <taxon>Umbelopsidomycetes</taxon>
        <taxon>Umbelopsidales</taxon>
        <taxon>Umbelopsidaceae</taxon>
        <taxon>Umbelopsis</taxon>
    </lineage>
</organism>
<protein>
    <recommendedName>
        <fullName evidence="9">Mitochondrial pyruvate carrier</fullName>
    </recommendedName>
</protein>
<proteinExistence type="inferred from homology"/>
<dbReference type="OrthoDB" id="869189at2759"/>
<evidence type="ECO:0000313" key="10">
    <source>
        <dbReference type="EMBL" id="KAG2174978.1"/>
    </source>
</evidence>
<dbReference type="Pfam" id="PF03650">
    <property type="entry name" value="MPC"/>
    <property type="match status" value="1"/>
</dbReference>
<sequence length="122" mass="13074">MAAPAATQSALQKFINSPAGPKTIHFWAPAMKWALVIAGVGDLSRPAEKLSAGQNASLAATGLIWTRYAMVITPKNWTLCTVNVFVAATGITQLARIWKYRQTDEYKQKVAAENAVAAASKV</sequence>
<evidence type="ECO:0000256" key="5">
    <source>
        <dbReference type="ARBA" id="ARBA00022792"/>
    </source>
</evidence>
<dbReference type="EMBL" id="JAEPQZ010000012">
    <property type="protein sequence ID" value="KAG2174978.1"/>
    <property type="molecule type" value="Genomic_DNA"/>
</dbReference>
<evidence type="ECO:0000256" key="7">
    <source>
        <dbReference type="ARBA" id="ARBA00023128"/>
    </source>
</evidence>